<reference evidence="2 3" key="1">
    <citation type="submission" date="2021-03" db="EMBL/GenBank/DDBJ databases">
        <title>Isolation and description of Capnocytophaga bilenii sp. nov., a novel Capnocytophaga species, isolated from a gingivitis subject.</title>
        <authorList>
            <person name="Antezack A."/>
            <person name="Monnet-Corti V."/>
            <person name="La Scola B."/>
        </authorList>
    </citation>
    <scope>NUCLEOTIDE SEQUENCE [LARGE SCALE GENOMIC DNA]</scope>
    <source>
        <strain evidence="2 3">Marseille-Q4570</strain>
    </source>
</reference>
<feature type="transmembrane region" description="Helical" evidence="1">
    <location>
        <begin position="7"/>
        <end position="29"/>
    </location>
</feature>
<keyword evidence="1" id="KW-1133">Transmembrane helix</keyword>
<feature type="transmembrane region" description="Helical" evidence="1">
    <location>
        <begin position="41"/>
        <end position="67"/>
    </location>
</feature>
<sequence>MRYYNYLISFLAHPIWFPIYGAMIVLFHIPIFLTISEIRLTWLLLLLITVALPTMVYLILFVFNWLENPFLIPDEKQKWLLYGYIVILLSVAFWITPFEKFPFIHFYIIGLTVGCITILFFLFFKIRSNMSAMGMGALTTFTLLMSILFQKDMTYIIAFLLFLSGADITVQIYLTQQRMRMVLLSYLMGALPQFFLPILFRNLTLAYH</sequence>
<dbReference type="RefSeq" id="WP_208058347.1">
    <property type="nucleotide sequence ID" value="NZ_JAGDYP010000003.1"/>
</dbReference>
<name>A0ABS3PWL7_9FLAO</name>
<proteinExistence type="predicted"/>
<evidence type="ECO:0000313" key="2">
    <source>
        <dbReference type="EMBL" id="MBO1883726.1"/>
    </source>
</evidence>
<keyword evidence="1" id="KW-0472">Membrane</keyword>
<comment type="caution">
    <text evidence="2">The sequence shown here is derived from an EMBL/GenBank/DDBJ whole genome shotgun (WGS) entry which is preliminary data.</text>
</comment>
<feature type="transmembrane region" description="Helical" evidence="1">
    <location>
        <begin position="155"/>
        <end position="174"/>
    </location>
</feature>
<feature type="transmembrane region" description="Helical" evidence="1">
    <location>
        <begin position="104"/>
        <end position="124"/>
    </location>
</feature>
<feature type="transmembrane region" description="Helical" evidence="1">
    <location>
        <begin position="79"/>
        <end position="98"/>
    </location>
</feature>
<feature type="transmembrane region" description="Helical" evidence="1">
    <location>
        <begin position="181"/>
        <end position="200"/>
    </location>
</feature>
<accession>A0ABS3PWL7</accession>
<dbReference type="Proteomes" id="UP000681610">
    <property type="component" value="Unassembled WGS sequence"/>
</dbReference>
<protein>
    <submittedName>
        <fullName evidence="2">Uncharacterized protein</fullName>
    </submittedName>
</protein>
<gene>
    <name evidence="2" type="ORF">J4N46_04655</name>
</gene>
<keyword evidence="1" id="KW-0812">Transmembrane</keyword>
<organism evidence="2 3">
    <name type="scientific">Capnocytophaga bilenii</name>
    <dbReference type="NCBI Taxonomy" id="2819369"/>
    <lineage>
        <taxon>Bacteria</taxon>
        <taxon>Pseudomonadati</taxon>
        <taxon>Bacteroidota</taxon>
        <taxon>Flavobacteriia</taxon>
        <taxon>Flavobacteriales</taxon>
        <taxon>Flavobacteriaceae</taxon>
        <taxon>Capnocytophaga</taxon>
    </lineage>
</organism>
<evidence type="ECO:0000256" key="1">
    <source>
        <dbReference type="SAM" id="Phobius"/>
    </source>
</evidence>
<keyword evidence="3" id="KW-1185">Reference proteome</keyword>
<feature type="transmembrane region" description="Helical" evidence="1">
    <location>
        <begin position="131"/>
        <end position="149"/>
    </location>
</feature>
<evidence type="ECO:0000313" key="3">
    <source>
        <dbReference type="Proteomes" id="UP000681610"/>
    </source>
</evidence>
<dbReference type="EMBL" id="JAGDYP010000003">
    <property type="protein sequence ID" value="MBO1883726.1"/>
    <property type="molecule type" value="Genomic_DNA"/>
</dbReference>